<evidence type="ECO:0008006" key="3">
    <source>
        <dbReference type="Google" id="ProtNLM"/>
    </source>
</evidence>
<dbReference type="EMBL" id="LN723027">
    <property type="protein sequence ID" value="CEP09977.1"/>
    <property type="molecule type" value="Genomic_DNA"/>
</dbReference>
<evidence type="ECO:0000313" key="1">
    <source>
        <dbReference type="EMBL" id="CEP09977.1"/>
    </source>
</evidence>
<dbReference type="Proteomes" id="UP000054107">
    <property type="component" value="Unassembled WGS sequence"/>
</dbReference>
<sequence>MARWCADIISARGIITWSRFREELIKKCGKSSTDFREHAREEFEKLRYQPGKPLDVLFGKFQSLRNPA</sequence>
<accession>A0A0B7MXZ2</accession>
<evidence type="ECO:0000313" key="2">
    <source>
        <dbReference type="Proteomes" id="UP000054107"/>
    </source>
</evidence>
<name>A0A0B7MXZ2_9FUNG</name>
<keyword evidence="2" id="KW-1185">Reference proteome</keyword>
<protein>
    <recommendedName>
        <fullName evidence="3">Retrotransposon gag domain-containing protein</fullName>
    </recommendedName>
</protein>
<dbReference type="AlphaFoldDB" id="A0A0B7MXZ2"/>
<reference evidence="1 2" key="1">
    <citation type="submission" date="2014-09" db="EMBL/GenBank/DDBJ databases">
        <authorList>
            <person name="Ellenberger Sabrina"/>
        </authorList>
    </citation>
    <scope>NUCLEOTIDE SEQUENCE [LARGE SCALE GENOMIC DNA]</scope>
    <source>
        <strain evidence="1 2">CBS 412.66</strain>
    </source>
</reference>
<gene>
    <name evidence="1" type="primary">PARPA_03588.1 scaffold 9081</name>
</gene>
<proteinExistence type="predicted"/>
<organism evidence="1 2">
    <name type="scientific">Parasitella parasitica</name>
    <dbReference type="NCBI Taxonomy" id="35722"/>
    <lineage>
        <taxon>Eukaryota</taxon>
        <taxon>Fungi</taxon>
        <taxon>Fungi incertae sedis</taxon>
        <taxon>Mucoromycota</taxon>
        <taxon>Mucoromycotina</taxon>
        <taxon>Mucoromycetes</taxon>
        <taxon>Mucorales</taxon>
        <taxon>Mucorineae</taxon>
        <taxon>Mucoraceae</taxon>
        <taxon>Parasitella</taxon>
    </lineage>
</organism>